<proteinExistence type="predicted"/>
<name>A0AAQ1UFY6_9BACT</name>
<dbReference type="Proteomes" id="UP000255283">
    <property type="component" value="Unassembled WGS sequence"/>
</dbReference>
<evidence type="ECO:0000313" key="1">
    <source>
        <dbReference type="EMBL" id="SUB78799.1"/>
    </source>
</evidence>
<evidence type="ECO:0000313" key="2">
    <source>
        <dbReference type="Proteomes" id="UP000255283"/>
    </source>
</evidence>
<sequence>MKDVVEHLTEAGVIESVDIAALNMLARCYDTFILASK</sequence>
<gene>
    <name evidence="1" type="ORF">NCTC13063_00045</name>
</gene>
<protein>
    <submittedName>
        <fullName evidence="1">Uncharacterized protein</fullName>
    </submittedName>
</protein>
<organism evidence="1 2">
    <name type="scientific">Segatella buccae</name>
    <dbReference type="NCBI Taxonomy" id="28126"/>
    <lineage>
        <taxon>Bacteria</taxon>
        <taxon>Pseudomonadati</taxon>
        <taxon>Bacteroidota</taxon>
        <taxon>Bacteroidia</taxon>
        <taxon>Bacteroidales</taxon>
        <taxon>Prevotellaceae</taxon>
        <taxon>Segatella</taxon>
    </lineage>
</organism>
<accession>A0AAQ1UFY6</accession>
<comment type="caution">
    <text evidence="1">The sequence shown here is derived from an EMBL/GenBank/DDBJ whole genome shotgun (WGS) entry which is preliminary data.</text>
</comment>
<reference evidence="1 2" key="1">
    <citation type="submission" date="2018-06" db="EMBL/GenBank/DDBJ databases">
        <authorList>
            <consortium name="Pathogen Informatics"/>
            <person name="Doyle S."/>
        </authorList>
    </citation>
    <scope>NUCLEOTIDE SEQUENCE [LARGE SCALE GENOMIC DNA]</scope>
    <source>
        <strain evidence="1 2">NCTC13063</strain>
    </source>
</reference>
<dbReference type="EMBL" id="UGTJ01000001">
    <property type="protein sequence ID" value="SUB78799.1"/>
    <property type="molecule type" value="Genomic_DNA"/>
</dbReference>
<dbReference type="AlphaFoldDB" id="A0AAQ1UFY6"/>